<dbReference type="GO" id="GO:0006950">
    <property type="term" value="P:response to stress"/>
    <property type="evidence" value="ECO:0007669"/>
    <property type="project" value="TreeGrafter"/>
</dbReference>
<name>A0A1G7LJG7_9SPHI</name>
<dbReference type="GO" id="GO:0003677">
    <property type="term" value="F:DNA binding"/>
    <property type="evidence" value="ECO:0007669"/>
    <property type="project" value="UniProtKB-KW"/>
</dbReference>
<dbReference type="OrthoDB" id="996843at2"/>
<dbReference type="SUPFAM" id="SSF46785">
    <property type="entry name" value="Winged helix' DNA-binding domain"/>
    <property type="match status" value="1"/>
</dbReference>
<dbReference type="PROSITE" id="PS50995">
    <property type="entry name" value="HTH_MARR_2"/>
    <property type="match status" value="1"/>
</dbReference>
<keyword evidence="3" id="KW-0804">Transcription</keyword>
<dbReference type="InterPro" id="IPR000835">
    <property type="entry name" value="HTH_MarR-typ"/>
</dbReference>
<dbReference type="SMART" id="SM00347">
    <property type="entry name" value="HTH_MARR"/>
    <property type="match status" value="1"/>
</dbReference>
<keyword evidence="2" id="KW-0238">DNA-binding</keyword>
<dbReference type="InterPro" id="IPR023187">
    <property type="entry name" value="Tscrpt_reg_MarR-type_CS"/>
</dbReference>
<evidence type="ECO:0000313" key="6">
    <source>
        <dbReference type="Proteomes" id="UP000199072"/>
    </source>
</evidence>
<dbReference type="EMBL" id="FNAI01000019">
    <property type="protein sequence ID" value="SDF49648.1"/>
    <property type="molecule type" value="Genomic_DNA"/>
</dbReference>
<dbReference type="InterPro" id="IPR036390">
    <property type="entry name" value="WH_DNA-bd_sf"/>
</dbReference>
<dbReference type="Proteomes" id="UP000199072">
    <property type="component" value="Unassembled WGS sequence"/>
</dbReference>
<proteinExistence type="predicted"/>
<dbReference type="InterPro" id="IPR036388">
    <property type="entry name" value="WH-like_DNA-bd_sf"/>
</dbReference>
<dbReference type="AlphaFoldDB" id="A0A1G7LJG7"/>
<evidence type="ECO:0000256" key="3">
    <source>
        <dbReference type="ARBA" id="ARBA00023163"/>
    </source>
</evidence>
<dbReference type="STRING" id="1391627.SAMN05216464_1198"/>
<evidence type="ECO:0000256" key="2">
    <source>
        <dbReference type="ARBA" id="ARBA00023125"/>
    </source>
</evidence>
<dbReference type="PANTHER" id="PTHR33164:SF64">
    <property type="entry name" value="TRANSCRIPTIONAL REGULATOR SLYA"/>
    <property type="match status" value="1"/>
</dbReference>
<dbReference type="InterPro" id="IPR039422">
    <property type="entry name" value="MarR/SlyA-like"/>
</dbReference>
<accession>A0A1G7LJG7</accession>
<feature type="domain" description="HTH marR-type" evidence="4">
    <location>
        <begin position="11"/>
        <end position="145"/>
    </location>
</feature>
<dbReference type="PRINTS" id="PR00598">
    <property type="entry name" value="HTHMARR"/>
</dbReference>
<dbReference type="PANTHER" id="PTHR33164">
    <property type="entry name" value="TRANSCRIPTIONAL REGULATOR, MARR FAMILY"/>
    <property type="match status" value="1"/>
</dbReference>
<evidence type="ECO:0000313" key="5">
    <source>
        <dbReference type="EMBL" id="SDF49648.1"/>
    </source>
</evidence>
<organism evidence="5 6">
    <name type="scientific">Mucilaginibacter pineti</name>
    <dbReference type="NCBI Taxonomy" id="1391627"/>
    <lineage>
        <taxon>Bacteria</taxon>
        <taxon>Pseudomonadati</taxon>
        <taxon>Bacteroidota</taxon>
        <taxon>Sphingobacteriia</taxon>
        <taxon>Sphingobacteriales</taxon>
        <taxon>Sphingobacteriaceae</taxon>
        <taxon>Mucilaginibacter</taxon>
    </lineage>
</organism>
<evidence type="ECO:0000259" key="4">
    <source>
        <dbReference type="PROSITE" id="PS50995"/>
    </source>
</evidence>
<protein>
    <submittedName>
        <fullName evidence="5">Transcriptional regulator, MarR family</fullName>
    </submittedName>
</protein>
<evidence type="ECO:0000256" key="1">
    <source>
        <dbReference type="ARBA" id="ARBA00023015"/>
    </source>
</evidence>
<dbReference type="PROSITE" id="PS01117">
    <property type="entry name" value="HTH_MARR_1"/>
    <property type="match status" value="1"/>
</dbReference>
<dbReference type="GO" id="GO:0003700">
    <property type="term" value="F:DNA-binding transcription factor activity"/>
    <property type="evidence" value="ECO:0007669"/>
    <property type="project" value="InterPro"/>
</dbReference>
<sequence length="152" mass="17278">MMKPDPKAELIAEFCQSIFELRYKLRRMFQLKLKEAGISVSFEVLEILKLLGNQAGLNQQELSDLLFKDKSSMTYLIDNMVKAGLVTRKEDENDRRNKLIILTPKAQQLKIQLAPLVTDCYLTLAAEVTGIEIKAGIAMLAKMNHSLTEFMI</sequence>
<keyword evidence="1" id="KW-0805">Transcription regulation</keyword>
<dbReference type="Pfam" id="PF01047">
    <property type="entry name" value="MarR"/>
    <property type="match status" value="1"/>
</dbReference>
<keyword evidence="6" id="KW-1185">Reference proteome</keyword>
<dbReference type="Gene3D" id="1.10.10.10">
    <property type="entry name" value="Winged helix-like DNA-binding domain superfamily/Winged helix DNA-binding domain"/>
    <property type="match status" value="1"/>
</dbReference>
<reference evidence="5 6" key="1">
    <citation type="submission" date="2016-10" db="EMBL/GenBank/DDBJ databases">
        <authorList>
            <person name="de Groot N.N."/>
        </authorList>
    </citation>
    <scope>NUCLEOTIDE SEQUENCE [LARGE SCALE GENOMIC DNA]</scope>
    <source>
        <strain evidence="5 6">47C3B</strain>
    </source>
</reference>
<gene>
    <name evidence="5" type="ORF">SAMN05216464_1198</name>
</gene>